<evidence type="ECO:0000313" key="10">
    <source>
        <dbReference type="Proteomes" id="UP000009375"/>
    </source>
</evidence>
<name>D2EEI9_PARA4</name>
<dbReference type="InterPro" id="IPR029063">
    <property type="entry name" value="SAM-dependent_MTases_sf"/>
</dbReference>
<dbReference type="PANTHER" id="PTHR10631">
    <property type="entry name" value="N 2 ,N 2 -DIMETHYLGUANOSINE TRNA METHYLTRANSFERASE"/>
    <property type="match status" value="1"/>
</dbReference>
<evidence type="ECO:0000256" key="6">
    <source>
        <dbReference type="ARBA" id="ARBA00022884"/>
    </source>
</evidence>
<keyword evidence="5 8" id="KW-0819">tRNA processing</keyword>
<keyword evidence="3 8" id="KW-0808">Transferase</keyword>
<dbReference type="Proteomes" id="UP000009375">
    <property type="component" value="Unassembled WGS sequence"/>
</dbReference>
<dbReference type="Pfam" id="PF02005">
    <property type="entry name" value="TRM"/>
    <property type="match status" value="1"/>
</dbReference>
<evidence type="ECO:0000256" key="8">
    <source>
        <dbReference type="PROSITE-ProRule" id="PRU00958"/>
    </source>
</evidence>
<evidence type="ECO:0000256" key="2">
    <source>
        <dbReference type="ARBA" id="ARBA00022603"/>
    </source>
</evidence>
<keyword evidence="6 8" id="KW-0694">RNA-binding</keyword>
<dbReference type="GO" id="GO:0002940">
    <property type="term" value="P:tRNA N2-guanine methylation"/>
    <property type="evidence" value="ECO:0007669"/>
    <property type="project" value="TreeGrafter"/>
</dbReference>
<proteinExistence type="inferred from homology"/>
<keyword evidence="1 8" id="KW-0820">tRNA-binding</keyword>
<dbReference type="EC" id="2.1.1.216" evidence="7"/>
<evidence type="ECO:0000256" key="7">
    <source>
        <dbReference type="ARBA" id="ARBA00039099"/>
    </source>
</evidence>
<gene>
    <name evidence="9" type="ORF">BJBARM4_0133</name>
</gene>
<dbReference type="GO" id="GO:0160104">
    <property type="term" value="F:tRNA (guanine(26)-N2)-dimethyltransferase activity"/>
    <property type="evidence" value="ECO:0007669"/>
    <property type="project" value="UniProtKB-EC"/>
</dbReference>
<dbReference type="SUPFAM" id="SSF53335">
    <property type="entry name" value="S-adenosyl-L-methionine-dependent methyltransferases"/>
    <property type="match status" value="1"/>
</dbReference>
<dbReference type="EMBL" id="GG730040">
    <property type="protein sequence ID" value="EEZ93207.1"/>
    <property type="molecule type" value="Genomic_DNA"/>
</dbReference>
<organism evidence="9 10">
    <name type="scientific">Candidatus Parvarchaeum acidiphilum ARMAN-4</name>
    <dbReference type="NCBI Taxonomy" id="662760"/>
    <lineage>
        <taxon>Archaea</taxon>
        <taxon>Candidatus Parvarchaeota</taxon>
        <taxon>Candidatus Parvarchaeum</taxon>
    </lineage>
</organism>
<evidence type="ECO:0000256" key="5">
    <source>
        <dbReference type="ARBA" id="ARBA00022694"/>
    </source>
</evidence>
<reference evidence="9 10" key="1">
    <citation type="journal article" date="2010" name="Proc. Natl. Acad. Sci. U.S.A.">
        <title>Enigmatic, ultrasmall, uncultivated Archaea.</title>
        <authorList>
            <person name="Baker B.J."/>
            <person name="Comolli L.R."/>
            <person name="Dick G.J."/>
            <person name="Hauser L.J."/>
            <person name="Hyatt D."/>
            <person name="Dill B.D."/>
            <person name="Land M.L."/>
            <person name="Verberkmoes N.C."/>
            <person name="Hettich R.L."/>
            <person name="Banfield J.F."/>
        </authorList>
    </citation>
    <scope>NUCLEOTIDE SEQUENCE [LARGE SCALE GENOMIC DNA]</scope>
</reference>
<accession>D2EEI9</accession>
<evidence type="ECO:0000256" key="4">
    <source>
        <dbReference type="ARBA" id="ARBA00022691"/>
    </source>
</evidence>
<keyword evidence="2 8" id="KW-0489">Methyltransferase</keyword>
<evidence type="ECO:0000256" key="3">
    <source>
        <dbReference type="ARBA" id="ARBA00022679"/>
    </source>
</evidence>
<sequence>MELFNEGQVIFYAEDKQLKKAGVFFNPKREFDRDLNVLVVSSLISNKSAGLELFSGSGIRGLRLCIESNKFNKFTFNDIKSYDTVKRNLELNKKRLLSTDKTVNNTDATLFESSSKYDYIDIDPFGSPVFYLDSALNLLKRGGVLAVSATDTAALLGSAQKACLRKYGSVSPQTSYSNELGIRILIKKVIEYGLNHSINLVPILFNFEGNFIRVYFKADPSKIKPSIGYAYQCYKCPNRVTKALLKCDYCGGRMHKIGPMWLGSLHNEKYLNKMISSLKKNRMKFSDKASLKLMNYLNAVLSELPVFSYYTTSEISSFLKQPEIKISKFKNRTVLSPKGFRTKNSFSNLIATLDSKQSE</sequence>
<dbReference type="InterPro" id="IPR002905">
    <property type="entry name" value="Trm1"/>
</dbReference>
<protein>
    <recommendedName>
        <fullName evidence="7">tRNA (guanine(26)-N(2))-dimethyltransferase</fullName>
        <ecNumber evidence="7">2.1.1.216</ecNumber>
    </recommendedName>
</protein>
<dbReference type="AlphaFoldDB" id="D2EEI9"/>
<dbReference type="Gene3D" id="3.40.50.150">
    <property type="entry name" value="Vaccinia Virus protein VP39"/>
    <property type="match status" value="1"/>
</dbReference>
<comment type="similarity">
    <text evidence="8">Belongs to the class I-like SAM-binding methyltransferase superfamily. Trm1 family.</text>
</comment>
<dbReference type="GO" id="GO:0000049">
    <property type="term" value="F:tRNA binding"/>
    <property type="evidence" value="ECO:0007669"/>
    <property type="project" value="UniProtKB-UniRule"/>
</dbReference>
<evidence type="ECO:0000256" key="1">
    <source>
        <dbReference type="ARBA" id="ARBA00022555"/>
    </source>
</evidence>
<dbReference type="PANTHER" id="PTHR10631:SF3">
    <property type="entry name" value="TRNA (GUANINE(26)-N(2))-DIMETHYLTRANSFERASE"/>
    <property type="match status" value="1"/>
</dbReference>
<keyword evidence="4 8" id="KW-0949">S-adenosyl-L-methionine</keyword>
<evidence type="ECO:0000313" key="9">
    <source>
        <dbReference type="EMBL" id="EEZ93207.1"/>
    </source>
</evidence>
<dbReference type="PROSITE" id="PS51626">
    <property type="entry name" value="SAM_MT_TRM1"/>
    <property type="match status" value="1"/>
</dbReference>